<keyword evidence="1" id="KW-0472">Membrane</keyword>
<dbReference type="RefSeq" id="WP_379928546.1">
    <property type="nucleotide sequence ID" value="NZ_JBHUMM010000009.1"/>
</dbReference>
<organism evidence="2 3">
    <name type="scientific">Marinicrinis sediminis</name>
    <dbReference type="NCBI Taxonomy" id="1652465"/>
    <lineage>
        <taxon>Bacteria</taxon>
        <taxon>Bacillati</taxon>
        <taxon>Bacillota</taxon>
        <taxon>Bacilli</taxon>
        <taxon>Bacillales</taxon>
        <taxon>Paenibacillaceae</taxon>
    </lineage>
</organism>
<feature type="transmembrane region" description="Helical" evidence="1">
    <location>
        <begin position="6"/>
        <end position="26"/>
    </location>
</feature>
<gene>
    <name evidence="2" type="ORF">ACFSUC_05795</name>
</gene>
<keyword evidence="3" id="KW-1185">Reference proteome</keyword>
<protein>
    <recommendedName>
        <fullName evidence="4">Signal transduction histidine kinase</fullName>
    </recommendedName>
</protein>
<evidence type="ECO:0000313" key="2">
    <source>
        <dbReference type="EMBL" id="MFD2671114.1"/>
    </source>
</evidence>
<proteinExistence type="predicted"/>
<keyword evidence="1" id="KW-1133">Transmembrane helix</keyword>
<reference evidence="3" key="1">
    <citation type="journal article" date="2019" name="Int. J. Syst. Evol. Microbiol.">
        <title>The Global Catalogue of Microorganisms (GCM) 10K type strain sequencing project: providing services to taxonomists for standard genome sequencing and annotation.</title>
        <authorList>
            <consortium name="The Broad Institute Genomics Platform"/>
            <consortium name="The Broad Institute Genome Sequencing Center for Infectious Disease"/>
            <person name="Wu L."/>
            <person name="Ma J."/>
        </authorList>
    </citation>
    <scope>NUCLEOTIDE SEQUENCE [LARGE SCALE GENOMIC DNA]</scope>
    <source>
        <strain evidence="3">KCTC 33676</strain>
    </source>
</reference>
<feature type="transmembrane region" description="Helical" evidence="1">
    <location>
        <begin position="38"/>
        <end position="59"/>
    </location>
</feature>
<keyword evidence="1" id="KW-0812">Transmembrane</keyword>
<sequence length="63" mass="6979">MDGNGGNTEFIIFLISSFVFAAVVIMKRDSLPERLRRPLALIGIFLVAVSFILLTISFYRAGT</sequence>
<comment type="caution">
    <text evidence="2">The sequence shown here is derived from an EMBL/GenBank/DDBJ whole genome shotgun (WGS) entry which is preliminary data.</text>
</comment>
<name>A0ABW5R9L7_9BACL</name>
<evidence type="ECO:0008006" key="4">
    <source>
        <dbReference type="Google" id="ProtNLM"/>
    </source>
</evidence>
<dbReference type="EMBL" id="JBHUMM010000009">
    <property type="protein sequence ID" value="MFD2671114.1"/>
    <property type="molecule type" value="Genomic_DNA"/>
</dbReference>
<accession>A0ABW5R9L7</accession>
<dbReference type="Proteomes" id="UP001597497">
    <property type="component" value="Unassembled WGS sequence"/>
</dbReference>
<evidence type="ECO:0000256" key="1">
    <source>
        <dbReference type="SAM" id="Phobius"/>
    </source>
</evidence>
<evidence type="ECO:0000313" key="3">
    <source>
        <dbReference type="Proteomes" id="UP001597497"/>
    </source>
</evidence>